<dbReference type="SMART" id="SM00388">
    <property type="entry name" value="HisKA"/>
    <property type="match status" value="1"/>
</dbReference>
<keyword evidence="3" id="KW-0597">Phosphoprotein</keyword>
<dbReference type="Gene3D" id="3.30.450.40">
    <property type="match status" value="1"/>
</dbReference>
<dbReference type="SUPFAM" id="SSF55874">
    <property type="entry name" value="ATPase domain of HSP90 chaperone/DNA topoisomerase II/histidine kinase"/>
    <property type="match status" value="1"/>
</dbReference>
<dbReference type="CDD" id="cd00082">
    <property type="entry name" value="HisKA"/>
    <property type="match status" value="1"/>
</dbReference>
<dbReference type="GO" id="GO:0000155">
    <property type="term" value="F:phosphorelay sensor kinase activity"/>
    <property type="evidence" value="ECO:0007669"/>
    <property type="project" value="InterPro"/>
</dbReference>
<dbReference type="AlphaFoldDB" id="A0A6S6M0W8"/>
<dbReference type="SMART" id="SM00387">
    <property type="entry name" value="HATPase_c"/>
    <property type="match status" value="1"/>
</dbReference>
<dbReference type="PROSITE" id="PS50109">
    <property type="entry name" value="HIS_KIN"/>
    <property type="match status" value="1"/>
</dbReference>
<keyword evidence="6" id="KW-1185">Reference proteome</keyword>
<dbReference type="KEGG" id="gbn:GEOBRER4_04960"/>
<dbReference type="InterPro" id="IPR004358">
    <property type="entry name" value="Sig_transdc_His_kin-like_C"/>
</dbReference>
<gene>
    <name evidence="5" type="ORF">GEOBRER4_n0512</name>
</gene>
<dbReference type="PANTHER" id="PTHR43065:SF42">
    <property type="entry name" value="TWO-COMPONENT SENSOR PPRA"/>
    <property type="match status" value="1"/>
</dbReference>
<evidence type="ECO:0000256" key="3">
    <source>
        <dbReference type="ARBA" id="ARBA00022553"/>
    </source>
</evidence>
<name>A0A6S6M0W8_9BACT</name>
<dbReference type="SUPFAM" id="SSF55781">
    <property type="entry name" value="GAF domain-like"/>
    <property type="match status" value="1"/>
</dbReference>
<dbReference type="Gene3D" id="1.10.287.130">
    <property type="match status" value="1"/>
</dbReference>
<dbReference type="EC" id="2.7.13.3" evidence="2"/>
<dbReference type="EMBL" id="AP023213">
    <property type="protein sequence ID" value="BCG45746.1"/>
    <property type="molecule type" value="Genomic_DNA"/>
</dbReference>
<dbReference type="InterPro" id="IPR003594">
    <property type="entry name" value="HATPase_dom"/>
</dbReference>
<evidence type="ECO:0000256" key="2">
    <source>
        <dbReference type="ARBA" id="ARBA00012438"/>
    </source>
</evidence>
<reference evidence="5 6" key="1">
    <citation type="submission" date="2020-06" db="EMBL/GenBank/DDBJ databases">
        <title>Interaction of electrochemicaly active bacteria, Geobacter bremensis R4 on different carbon anode.</title>
        <authorList>
            <person name="Meng L."/>
            <person name="Yoshida N."/>
        </authorList>
    </citation>
    <scope>NUCLEOTIDE SEQUENCE [LARGE SCALE GENOMIC DNA]</scope>
    <source>
        <strain evidence="5 6">R4</strain>
    </source>
</reference>
<keyword evidence="5" id="KW-0418">Kinase</keyword>
<dbReference type="PANTHER" id="PTHR43065">
    <property type="entry name" value="SENSOR HISTIDINE KINASE"/>
    <property type="match status" value="1"/>
</dbReference>
<dbReference type="Pfam" id="PF00512">
    <property type="entry name" value="HisKA"/>
    <property type="match status" value="1"/>
</dbReference>
<evidence type="ECO:0000313" key="6">
    <source>
        <dbReference type="Proteomes" id="UP000515472"/>
    </source>
</evidence>
<proteinExistence type="predicted"/>
<dbReference type="Pfam" id="PF01590">
    <property type="entry name" value="GAF"/>
    <property type="match status" value="1"/>
</dbReference>
<dbReference type="Gene3D" id="3.30.565.10">
    <property type="entry name" value="Histidine kinase-like ATPase, C-terminal domain"/>
    <property type="match status" value="1"/>
</dbReference>
<evidence type="ECO:0000313" key="5">
    <source>
        <dbReference type="EMBL" id="BCG45746.1"/>
    </source>
</evidence>
<evidence type="ECO:0000256" key="1">
    <source>
        <dbReference type="ARBA" id="ARBA00000085"/>
    </source>
</evidence>
<dbReference type="Proteomes" id="UP000515472">
    <property type="component" value="Chromosome"/>
</dbReference>
<sequence>MSDQPLYNSKIINNFVSLLKKKHPDVDVRELLGYAEITPYELSDEGHWFTQKQVDCFHDKLSQLLGGDDLAREGGRYAASEEAMGVMAKYTFGLIGPANTLVAIGKCASNFTRSAVYQSRRIAENKVEITVTPHPDVEEKPFQCENRIGFFEAIVEMFNYAIPAIEHPECIFTGGSCCRYVVSWKKTWYGRVRLIRNLQVPVVIILYVVLNHFYQVGHLAETLIALAFMQLGASYLAERLEKKEILTTLVSLQESTEQMVGQIGVNYNNARMVNEVGQALSKQSGIDEVLGNVIGAIEKRLGYDRCLIMLADKRKSCLRFRTGFGINDKQLNALERASFDLTDPGAKGAFVTSFREQRTMFVDFSQVKQLHSEQSVNLSEVLEAQSFICCAIVYEGESLGVLAVDNMKTQRPLTQSDMSLLTGLAPVIGMSLRNAMHLERERRMAEQIQQSQKMEAVGLLAGGIAHDFNNLLTGMIGYVSLAQLTLKEGEPAAKYLEQVVSAADRAADLTQRLLAFSRKQINHPEPVDLNHIVNNLKKLLSRLVTAQIELKVEPCEGVLPVVADAGQIDQVVMNLVTNARDAMPAGGTLTITTEAMELTEDWVESHGYGSIGSYAVLSVIDTGTGMDEVTRAHVLEPFFTTKEVGKGIGLGLAIVYGIVKQHEGYLEISSEPGAGTTFNVCLPLIS</sequence>
<dbReference type="SUPFAM" id="SSF47384">
    <property type="entry name" value="Homodimeric domain of signal transducing histidine kinase"/>
    <property type="match status" value="1"/>
</dbReference>
<dbReference type="InterPro" id="IPR036097">
    <property type="entry name" value="HisK_dim/P_sf"/>
</dbReference>
<protein>
    <recommendedName>
        <fullName evidence="2">histidine kinase</fullName>
        <ecNumber evidence="2">2.7.13.3</ecNumber>
    </recommendedName>
</protein>
<dbReference type="InterPro" id="IPR003018">
    <property type="entry name" value="GAF"/>
</dbReference>
<dbReference type="InterPro" id="IPR036890">
    <property type="entry name" value="HATPase_C_sf"/>
</dbReference>
<comment type="catalytic activity">
    <reaction evidence="1">
        <text>ATP + protein L-histidine = ADP + protein N-phospho-L-histidine.</text>
        <dbReference type="EC" id="2.7.13.3"/>
    </reaction>
</comment>
<feature type="domain" description="Histidine kinase" evidence="4">
    <location>
        <begin position="463"/>
        <end position="686"/>
    </location>
</feature>
<dbReference type="InterPro" id="IPR005467">
    <property type="entry name" value="His_kinase_dom"/>
</dbReference>
<dbReference type="InterPro" id="IPR003661">
    <property type="entry name" value="HisK_dim/P_dom"/>
</dbReference>
<keyword evidence="5" id="KW-0808">Transferase</keyword>
<dbReference type="InterPro" id="IPR029016">
    <property type="entry name" value="GAF-like_dom_sf"/>
</dbReference>
<organism evidence="5 6">
    <name type="scientific">Citrifermentans bremense</name>
    <dbReference type="NCBI Taxonomy" id="60035"/>
    <lineage>
        <taxon>Bacteria</taxon>
        <taxon>Pseudomonadati</taxon>
        <taxon>Thermodesulfobacteriota</taxon>
        <taxon>Desulfuromonadia</taxon>
        <taxon>Geobacterales</taxon>
        <taxon>Geobacteraceae</taxon>
        <taxon>Citrifermentans</taxon>
    </lineage>
</organism>
<dbReference type="RefSeq" id="WP_185244097.1">
    <property type="nucleotide sequence ID" value="NZ_AP023213.1"/>
</dbReference>
<dbReference type="PRINTS" id="PR00344">
    <property type="entry name" value="BCTRLSENSOR"/>
</dbReference>
<dbReference type="SMART" id="SM00065">
    <property type="entry name" value="GAF"/>
    <property type="match status" value="1"/>
</dbReference>
<dbReference type="Pfam" id="PF02518">
    <property type="entry name" value="HATPase_c"/>
    <property type="match status" value="1"/>
</dbReference>
<evidence type="ECO:0000259" key="4">
    <source>
        <dbReference type="PROSITE" id="PS50109"/>
    </source>
</evidence>
<accession>A0A6S6M0W8</accession>